<dbReference type="OrthoDB" id="9807202at2"/>
<keyword evidence="2 3" id="KW-0378">Hydrolase</keyword>
<evidence type="ECO:0000256" key="2">
    <source>
        <dbReference type="ARBA" id="ARBA00022801"/>
    </source>
</evidence>
<proteinExistence type="inferred from homology"/>
<protein>
    <recommendedName>
        <fullName evidence="3">Probable chemoreceptor glutamine deamidase CheD</fullName>
        <ecNumber evidence="3">3.5.1.44</ecNumber>
    </recommendedName>
</protein>
<dbReference type="PANTHER" id="PTHR35147:SF3">
    <property type="entry name" value="CHEMORECEPTOR GLUTAMINE DEAMIDASE CHED 1-RELATED"/>
    <property type="match status" value="1"/>
</dbReference>
<sequence>MTPPSAPSRDPQTLRAVFQTVPRWFLGPGEIHASRAPCLISTILGSCVAVCLHDPIAEIGGMNHIVLPFLPAGHAPSARQGDYAITALVERMLNLGADESRLRAKIFGGGGLLARTNGHATASPADIGQRNVALTRQRLRDLSIPIDNERVLGTTGIVTRMLTTTGDVWIRSMENPPADSHRTSHGPRGRLTMPPSQTRKARHDRHAPDTPRDPSRPETRR</sequence>
<dbReference type="SUPFAM" id="SSF64438">
    <property type="entry name" value="CNF1/YfiH-like putative cysteine hydrolases"/>
    <property type="match status" value="1"/>
</dbReference>
<dbReference type="EC" id="3.5.1.44" evidence="3"/>
<keyword evidence="1 3" id="KW-0145">Chemotaxis</keyword>
<keyword evidence="6" id="KW-1185">Reference proteome</keyword>
<dbReference type="InterPro" id="IPR005659">
    <property type="entry name" value="Chemorcpt_Glu_NH3ase_CheD"/>
</dbReference>
<dbReference type="AlphaFoldDB" id="A0A5M6I8R4"/>
<comment type="caution">
    <text evidence="5">The sequence shown here is derived from an EMBL/GenBank/DDBJ whole genome shotgun (WGS) entry which is preliminary data.</text>
</comment>
<accession>A0A5M6I8R4</accession>
<name>A0A5M6I8R4_9PROT</name>
<evidence type="ECO:0000256" key="3">
    <source>
        <dbReference type="HAMAP-Rule" id="MF_01440"/>
    </source>
</evidence>
<gene>
    <name evidence="3" type="primary">cheD</name>
    <name evidence="5" type="ORF">F1188_15335</name>
</gene>
<reference evidence="5 6" key="1">
    <citation type="submission" date="2019-09" db="EMBL/GenBank/DDBJ databases">
        <title>Genome sequence of Roseospira marina, one of the more divergent members of the non-sulfur purple photosynthetic bacterial family, the Rhodospirillaceae.</title>
        <authorList>
            <person name="Meyer T."/>
            <person name="Kyndt J."/>
        </authorList>
    </citation>
    <scope>NUCLEOTIDE SEQUENCE [LARGE SCALE GENOMIC DNA]</scope>
    <source>
        <strain evidence="5 6">DSM 15113</strain>
    </source>
</reference>
<comment type="catalytic activity">
    <reaction evidence="3">
        <text>L-glutaminyl-[protein] + H2O = L-glutamyl-[protein] + NH4(+)</text>
        <dbReference type="Rhea" id="RHEA:16441"/>
        <dbReference type="Rhea" id="RHEA-COMP:10207"/>
        <dbReference type="Rhea" id="RHEA-COMP:10208"/>
        <dbReference type="ChEBI" id="CHEBI:15377"/>
        <dbReference type="ChEBI" id="CHEBI:28938"/>
        <dbReference type="ChEBI" id="CHEBI:29973"/>
        <dbReference type="ChEBI" id="CHEBI:30011"/>
        <dbReference type="EC" id="3.5.1.44"/>
    </reaction>
</comment>
<evidence type="ECO:0000313" key="6">
    <source>
        <dbReference type="Proteomes" id="UP000324065"/>
    </source>
</evidence>
<dbReference type="InterPro" id="IPR011324">
    <property type="entry name" value="Cytotoxic_necrot_fac-like_cat"/>
</dbReference>
<evidence type="ECO:0000256" key="4">
    <source>
        <dbReference type="SAM" id="MobiDB-lite"/>
    </source>
</evidence>
<dbReference type="HAMAP" id="MF_01440">
    <property type="entry name" value="CheD"/>
    <property type="match status" value="1"/>
</dbReference>
<comment type="similarity">
    <text evidence="3">Belongs to the CheD family.</text>
</comment>
<organism evidence="5 6">
    <name type="scientific">Roseospira marina</name>
    <dbReference type="NCBI Taxonomy" id="140057"/>
    <lineage>
        <taxon>Bacteria</taxon>
        <taxon>Pseudomonadati</taxon>
        <taxon>Pseudomonadota</taxon>
        <taxon>Alphaproteobacteria</taxon>
        <taxon>Rhodospirillales</taxon>
        <taxon>Rhodospirillaceae</taxon>
        <taxon>Roseospira</taxon>
    </lineage>
</organism>
<dbReference type="Pfam" id="PF03975">
    <property type="entry name" value="CheD"/>
    <property type="match status" value="1"/>
</dbReference>
<feature type="compositionally biased region" description="Basic and acidic residues" evidence="4">
    <location>
        <begin position="206"/>
        <end position="221"/>
    </location>
</feature>
<dbReference type="CDD" id="cd16352">
    <property type="entry name" value="CheD"/>
    <property type="match status" value="1"/>
</dbReference>
<dbReference type="GO" id="GO:0050568">
    <property type="term" value="F:protein-glutamine glutaminase activity"/>
    <property type="evidence" value="ECO:0007669"/>
    <property type="project" value="UniProtKB-UniRule"/>
</dbReference>
<dbReference type="Proteomes" id="UP000324065">
    <property type="component" value="Unassembled WGS sequence"/>
</dbReference>
<evidence type="ECO:0000256" key="1">
    <source>
        <dbReference type="ARBA" id="ARBA00022500"/>
    </source>
</evidence>
<dbReference type="PANTHER" id="PTHR35147">
    <property type="entry name" value="CHEMORECEPTOR GLUTAMINE DEAMIDASE CHED-RELATED"/>
    <property type="match status" value="1"/>
</dbReference>
<comment type="function">
    <text evidence="3">Probably deamidates glutamine residues to glutamate on methyl-accepting chemotaxis receptors (MCPs), playing an important role in chemotaxis.</text>
</comment>
<feature type="region of interest" description="Disordered" evidence="4">
    <location>
        <begin position="171"/>
        <end position="221"/>
    </location>
</feature>
<dbReference type="InterPro" id="IPR038592">
    <property type="entry name" value="CheD-like_sf"/>
</dbReference>
<dbReference type="Gene3D" id="3.30.1330.200">
    <property type="match status" value="1"/>
</dbReference>
<dbReference type="EMBL" id="VWPJ01000016">
    <property type="protein sequence ID" value="KAA5604583.1"/>
    <property type="molecule type" value="Genomic_DNA"/>
</dbReference>
<dbReference type="RefSeq" id="WP_150063321.1">
    <property type="nucleotide sequence ID" value="NZ_JACHII010000013.1"/>
</dbReference>
<evidence type="ECO:0000313" key="5">
    <source>
        <dbReference type="EMBL" id="KAA5604583.1"/>
    </source>
</evidence>
<dbReference type="GO" id="GO:0006935">
    <property type="term" value="P:chemotaxis"/>
    <property type="evidence" value="ECO:0007669"/>
    <property type="project" value="UniProtKB-UniRule"/>
</dbReference>